<protein>
    <submittedName>
        <fullName evidence="2">Uncharacterized protein</fullName>
    </submittedName>
</protein>
<evidence type="ECO:0000313" key="3">
    <source>
        <dbReference type="Proteomes" id="UP000265618"/>
    </source>
</evidence>
<evidence type="ECO:0000313" key="2">
    <source>
        <dbReference type="EMBL" id="GIQ92204.1"/>
    </source>
</evidence>
<feature type="compositionally biased region" description="Polar residues" evidence="1">
    <location>
        <begin position="1"/>
        <end position="13"/>
    </location>
</feature>
<name>A0A9K3GQF9_9EUKA</name>
<organism evidence="2 3">
    <name type="scientific">Kipferlia bialata</name>
    <dbReference type="NCBI Taxonomy" id="797122"/>
    <lineage>
        <taxon>Eukaryota</taxon>
        <taxon>Metamonada</taxon>
        <taxon>Carpediemonas-like organisms</taxon>
        <taxon>Kipferlia</taxon>
    </lineage>
</organism>
<sequence>AEANATTPSSRQILETGRFVKEDRRTLSDPTDLLERMCLTDPRPQSQAALNGLY</sequence>
<dbReference type="EMBL" id="BDIP01009189">
    <property type="protein sequence ID" value="GIQ92204.1"/>
    <property type="molecule type" value="Genomic_DNA"/>
</dbReference>
<comment type="caution">
    <text evidence="2">The sequence shown here is derived from an EMBL/GenBank/DDBJ whole genome shotgun (WGS) entry which is preliminary data.</text>
</comment>
<feature type="region of interest" description="Disordered" evidence="1">
    <location>
        <begin position="1"/>
        <end position="27"/>
    </location>
</feature>
<feature type="compositionally biased region" description="Basic and acidic residues" evidence="1">
    <location>
        <begin position="18"/>
        <end position="27"/>
    </location>
</feature>
<dbReference type="Proteomes" id="UP000265618">
    <property type="component" value="Unassembled WGS sequence"/>
</dbReference>
<gene>
    <name evidence="2" type="ORF">KIPB_015847</name>
</gene>
<accession>A0A9K3GQF9</accession>
<dbReference type="AlphaFoldDB" id="A0A9K3GQF9"/>
<feature type="non-terminal residue" evidence="2">
    <location>
        <position position="54"/>
    </location>
</feature>
<keyword evidence="3" id="KW-1185">Reference proteome</keyword>
<evidence type="ECO:0000256" key="1">
    <source>
        <dbReference type="SAM" id="MobiDB-lite"/>
    </source>
</evidence>
<feature type="non-terminal residue" evidence="2">
    <location>
        <position position="1"/>
    </location>
</feature>
<proteinExistence type="predicted"/>
<reference evidence="2 3" key="1">
    <citation type="journal article" date="2018" name="PLoS ONE">
        <title>The draft genome of Kipferlia bialata reveals reductive genome evolution in fornicate parasites.</title>
        <authorList>
            <person name="Tanifuji G."/>
            <person name="Takabayashi S."/>
            <person name="Kume K."/>
            <person name="Takagi M."/>
            <person name="Nakayama T."/>
            <person name="Kamikawa R."/>
            <person name="Inagaki Y."/>
            <person name="Hashimoto T."/>
        </authorList>
    </citation>
    <scope>NUCLEOTIDE SEQUENCE [LARGE SCALE GENOMIC DNA]</scope>
    <source>
        <strain evidence="2">NY0173</strain>
    </source>
</reference>